<protein>
    <submittedName>
        <fullName evidence="1">Uncharacterized protein</fullName>
    </submittedName>
</protein>
<gene>
    <name evidence="1" type="ORF">HYN86_14595</name>
</gene>
<evidence type="ECO:0000313" key="2">
    <source>
        <dbReference type="Proteomes" id="UP000251561"/>
    </source>
</evidence>
<dbReference type="RefSeq" id="WP_113678701.1">
    <property type="nucleotide sequence ID" value="NZ_CP030261.1"/>
</dbReference>
<accession>A0A344LV16</accession>
<proteinExistence type="predicted"/>
<sequence length="68" mass="7859">MKARKGLLLFNQMMMENEEEKMRGKITPEKAMKMLNSEGMNVTIEEATEILLFLRKLAHAVVSKFLES</sequence>
<evidence type="ECO:0000313" key="1">
    <source>
        <dbReference type="EMBL" id="AXB57758.1"/>
    </source>
</evidence>
<reference evidence="1 2" key="1">
    <citation type="submission" date="2018-06" db="EMBL/GenBank/DDBJ databases">
        <title>Genome sequencing of Flavobacterium.</title>
        <authorList>
            <person name="Baek M.-G."/>
            <person name="Yi H."/>
        </authorList>
    </citation>
    <scope>NUCLEOTIDE SEQUENCE [LARGE SCALE GENOMIC DNA]</scope>
    <source>
        <strain evidence="1 2">HYN0086</strain>
    </source>
</reference>
<name>A0A344LV16_9FLAO</name>
<dbReference type="AlphaFoldDB" id="A0A344LV16"/>
<organism evidence="1 2">
    <name type="scientific">Flavobacterium fluviale</name>
    <dbReference type="NCBI Taxonomy" id="2249356"/>
    <lineage>
        <taxon>Bacteria</taxon>
        <taxon>Pseudomonadati</taxon>
        <taxon>Bacteroidota</taxon>
        <taxon>Flavobacteriia</taxon>
        <taxon>Flavobacteriales</taxon>
        <taxon>Flavobacteriaceae</taxon>
        <taxon>Flavobacterium</taxon>
    </lineage>
</organism>
<dbReference type="KEGG" id="ffl:HYN86_14595"/>
<dbReference type="OrthoDB" id="1375705at2"/>
<dbReference type="Proteomes" id="UP000251561">
    <property type="component" value="Chromosome"/>
</dbReference>
<keyword evidence="2" id="KW-1185">Reference proteome</keyword>
<dbReference type="EMBL" id="CP030261">
    <property type="protein sequence ID" value="AXB57758.1"/>
    <property type="molecule type" value="Genomic_DNA"/>
</dbReference>